<feature type="domain" description="Periplasmic binding protein" evidence="5">
    <location>
        <begin position="63"/>
        <end position="319"/>
    </location>
</feature>
<keyword evidence="3 4" id="KW-0732">Signal</keyword>
<dbReference type="OrthoDB" id="9784024at2"/>
<dbReference type="Proteomes" id="UP000289718">
    <property type="component" value="Unassembled WGS sequence"/>
</dbReference>
<name>A0A4V1M169_9BACT</name>
<dbReference type="Pfam" id="PF13407">
    <property type="entry name" value="Peripla_BP_4"/>
    <property type="match status" value="1"/>
</dbReference>
<comment type="similarity">
    <text evidence="2">Belongs to the bacterial solute-binding protein 2 family.</text>
</comment>
<feature type="chain" id="PRO_5020447210" evidence="4">
    <location>
        <begin position="22"/>
        <end position="363"/>
    </location>
</feature>
<evidence type="ECO:0000313" key="6">
    <source>
        <dbReference type="EMBL" id="RXK12475.1"/>
    </source>
</evidence>
<organism evidence="6 7">
    <name type="scientific">Halarcobacter mediterraneus</name>
    <dbReference type="NCBI Taxonomy" id="2023153"/>
    <lineage>
        <taxon>Bacteria</taxon>
        <taxon>Pseudomonadati</taxon>
        <taxon>Campylobacterota</taxon>
        <taxon>Epsilonproteobacteria</taxon>
        <taxon>Campylobacterales</taxon>
        <taxon>Arcobacteraceae</taxon>
        <taxon>Halarcobacter</taxon>
    </lineage>
</organism>
<dbReference type="RefSeq" id="WP_129061534.1">
    <property type="nucleotide sequence ID" value="NZ_NXIE01000003.1"/>
</dbReference>
<dbReference type="GO" id="GO:0030246">
    <property type="term" value="F:carbohydrate binding"/>
    <property type="evidence" value="ECO:0007669"/>
    <property type="project" value="UniProtKB-ARBA"/>
</dbReference>
<dbReference type="EMBL" id="NXIE01000003">
    <property type="protein sequence ID" value="RXK12475.1"/>
    <property type="molecule type" value="Genomic_DNA"/>
</dbReference>
<reference evidence="6 7" key="1">
    <citation type="submission" date="2017-09" db="EMBL/GenBank/DDBJ databases">
        <title>Genomics of the genus Arcobacter.</title>
        <authorList>
            <person name="Perez-Cataluna A."/>
            <person name="Figueras M.J."/>
            <person name="Salas-Masso N."/>
        </authorList>
    </citation>
    <scope>NUCLEOTIDE SEQUENCE [LARGE SCALE GENOMIC DNA]</scope>
    <source>
        <strain evidence="6 7">F156-34</strain>
    </source>
</reference>
<accession>A0A4V1M169</accession>
<feature type="signal peptide" evidence="4">
    <location>
        <begin position="1"/>
        <end position="21"/>
    </location>
</feature>
<dbReference type="PANTHER" id="PTHR46847">
    <property type="entry name" value="D-ALLOSE-BINDING PERIPLASMIC PROTEIN-RELATED"/>
    <property type="match status" value="1"/>
</dbReference>
<comment type="subcellular location">
    <subcellularLocation>
        <location evidence="1">Cell envelope</location>
    </subcellularLocation>
</comment>
<evidence type="ECO:0000256" key="3">
    <source>
        <dbReference type="ARBA" id="ARBA00022729"/>
    </source>
</evidence>
<evidence type="ECO:0000313" key="7">
    <source>
        <dbReference type="Proteomes" id="UP000289718"/>
    </source>
</evidence>
<dbReference type="AlphaFoldDB" id="A0A4V1M169"/>
<dbReference type="GO" id="GO:0030313">
    <property type="term" value="C:cell envelope"/>
    <property type="evidence" value="ECO:0007669"/>
    <property type="project" value="UniProtKB-SubCell"/>
</dbReference>
<proteinExistence type="inferred from homology"/>
<dbReference type="SUPFAM" id="SSF53822">
    <property type="entry name" value="Periplasmic binding protein-like I"/>
    <property type="match status" value="1"/>
</dbReference>
<dbReference type="InterPro" id="IPR025997">
    <property type="entry name" value="SBP_2_dom"/>
</dbReference>
<gene>
    <name evidence="6" type="ORF">CP965_07775</name>
</gene>
<keyword evidence="7" id="KW-1185">Reference proteome</keyword>
<dbReference type="InterPro" id="IPR028082">
    <property type="entry name" value="Peripla_BP_I"/>
</dbReference>
<evidence type="ECO:0000256" key="4">
    <source>
        <dbReference type="SAM" id="SignalP"/>
    </source>
</evidence>
<evidence type="ECO:0000259" key="5">
    <source>
        <dbReference type="Pfam" id="PF13407"/>
    </source>
</evidence>
<comment type="caution">
    <text evidence="6">The sequence shown here is derived from an EMBL/GenBank/DDBJ whole genome shotgun (WGS) entry which is preliminary data.</text>
</comment>
<dbReference type="Gene3D" id="3.40.50.2300">
    <property type="match status" value="2"/>
</dbReference>
<evidence type="ECO:0000256" key="2">
    <source>
        <dbReference type="ARBA" id="ARBA00007639"/>
    </source>
</evidence>
<protein>
    <submittedName>
        <fullName evidence="6">Sugar ABC transporter substrate-binding protein</fullName>
    </submittedName>
</protein>
<evidence type="ECO:0000256" key="1">
    <source>
        <dbReference type="ARBA" id="ARBA00004196"/>
    </source>
</evidence>
<sequence length="363" mass="42638">MKSIIKLLLPFLILTNLYSQSEEYYEFEEYLKLFNQKIIYNKFQKEIQEDSKAIKRNKNKVKIVMVYPGKQISDYWRKSKLSFEKRLNELNINYELSDFFTKPAVEVKEQSKQLLKALEENPDYLIFTLDTKKHKKFIERLISINKTKIILQNITTPLKEWENRQAFLYVGFDHYIGAKYLANYYIKETKGKGNYAVLYGSDGYVSYMRGTKFIEYISSHSNLKLIHEYYTDFDKQKAKEATRDLLKRNDNVEFIYACSTDIALGVMEVLQEKNLLGKIKVNGWGGGNSELKAIENSLLDITVMRMNDENGIAMAEAIKFDILGKKESIPTIYSGNFEVIKKGIESNFLEKLKKRAFRYTEYE</sequence>
<dbReference type="PANTHER" id="PTHR46847:SF1">
    <property type="entry name" value="D-ALLOSE-BINDING PERIPLASMIC PROTEIN-RELATED"/>
    <property type="match status" value="1"/>
</dbReference>